<sequence>MKFSASILAIVSLAASSVAGGVTVQLTLCKQPNLQDCDDQFVPIDSCYKVPECEVQSFNTGGHVCDFYSHDGCSGDKYQRAGIQQNLPPGTTIRSVFCW</sequence>
<dbReference type="AlphaFoldDB" id="A0A014P4L7"/>
<dbReference type="EMBL" id="JELW01000047">
    <property type="protein sequence ID" value="EXU96631.1"/>
    <property type="molecule type" value="Genomic_DNA"/>
</dbReference>
<keyword evidence="1" id="KW-0732">Signal</keyword>
<organism evidence="2 3">
    <name type="scientific">Metarhizium robertsii</name>
    <dbReference type="NCBI Taxonomy" id="568076"/>
    <lineage>
        <taxon>Eukaryota</taxon>
        <taxon>Fungi</taxon>
        <taxon>Dikarya</taxon>
        <taxon>Ascomycota</taxon>
        <taxon>Pezizomycotina</taxon>
        <taxon>Sordariomycetes</taxon>
        <taxon>Hypocreomycetidae</taxon>
        <taxon>Hypocreales</taxon>
        <taxon>Clavicipitaceae</taxon>
        <taxon>Metarhizium</taxon>
    </lineage>
</organism>
<evidence type="ECO:0000313" key="3">
    <source>
        <dbReference type="Proteomes" id="UP000030151"/>
    </source>
</evidence>
<protein>
    <submittedName>
        <fullName evidence="2">Uncharacterized protein</fullName>
    </submittedName>
</protein>
<comment type="caution">
    <text evidence="2">The sequence shown here is derived from an EMBL/GenBank/DDBJ whole genome shotgun (WGS) entry which is preliminary data.</text>
</comment>
<name>A0A014P4L7_9HYPO</name>
<reference evidence="2 3" key="1">
    <citation type="submission" date="2014-02" db="EMBL/GenBank/DDBJ databases">
        <title>The genome sequence of the entomopathogenic fungus Metarhizium robertsii ARSEF 2575.</title>
        <authorList>
            <person name="Giuliano Garisto Donzelli B."/>
            <person name="Roe B.A."/>
            <person name="Macmil S.L."/>
            <person name="Krasnoff S.B."/>
            <person name="Gibson D.M."/>
        </authorList>
    </citation>
    <scope>NUCLEOTIDE SEQUENCE [LARGE SCALE GENOMIC DNA]</scope>
    <source>
        <strain evidence="2 3">ARSEF 2575</strain>
    </source>
</reference>
<dbReference type="Proteomes" id="UP000030151">
    <property type="component" value="Unassembled WGS sequence"/>
</dbReference>
<evidence type="ECO:0000313" key="2">
    <source>
        <dbReference type="EMBL" id="EXU96631.1"/>
    </source>
</evidence>
<evidence type="ECO:0000256" key="1">
    <source>
        <dbReference type="SAM" id="SignalP"/>
    </source>
</evidence>
<dbReference type="eggNOG" id="ENOG502T50D">
    <property type="taxonomic scope" value="Eukaryota"/>
</dbReference>
<gene>
    <name evidence="2" type="ORF">X797_010307</name>
</gene>
<feature type="signal peptide" evidence="1">
    <location>
        <begin position="1"/>
        <end position="20"/>
    </location>
</feature>
<dbReference type="OrthoDB" id="4938362at2759"/>
<feature type="chain" id="PRO_5001472887" evidence="1">
    <location>
        <begin position="21"/>
        <end position="99"/>
    </location>
</feature>
<proteinExistence type="predicted"/>
<dbReference type="HOGENOM" id="CLU_183952_0_0_1"/>
<accession>A0A014P4L7</accession>